<dbReference type="Gene3D" id="3.10.180.10">
    <property type="entry name" value="2,3-Dihydroxybiphenyl 1,2-Dioxygenase, domain 1"/>
    <property type="match status" value="1"/>
</dbReference>
<evidence type="ECO:0008006" key="3">
    <source>
        <dbReference type="Google" id="ProtNLM"/>
    </source>
</evidence>
<name>G3XMP1_ASPNA</name>
<reference evidence="1 2" key="1">
    <citation type="journal article" date="2011" name="Genome Res.">
        <title>Comparative genomics of citric-acid-producing Aspergillus niger ATCC 1015 versus enzyme-producing CBS 513.88.</title>
        <authorList>
            <person name="Andersen M.R."/>
            <person name="Salazar M.P."/>
            <person name="Schaap P.J."/>
            <person name="van de Vondervoort P.J."/>
            <person name="Culley D."/>
            <person name="Thykaer J."/>
            <person name="Frisvad J.C."/>
            <person name="Nielsen K.F."/>
            <person name="Albang R."/>
            <person name="Albermann K."/>
            <person name="Berka R.M."/>
            <person name="Braus G.H."/>
            <person name="Braus-Stromeyer S.A."/>
            <person name="Corrochano L.M."/>
            <person name="Dai Z."/>
            <person name="van Dijck P.W."/>
            <person name="Hofmann G."/>
            <person name="Lasure L.L."/>
            <person name="Magnuson J.K."/>
            <person name="Menke H."/>
            <person name="Meijer M."/>
            <person name="Meijer S.L."/>
            <person name="Nielsen J.B."/>
            <person name="Nielsen M.L."/>
            <person name="van Ooyen A.J."/>
            <person name="Pel H.J."/>
            <person name="Poulsen L."/>
            <person name="Samson R.A."/>
            <person name="Stam H."/>
            <person name="Tsang A."/>
            <person name="van den Brink J.M."/>
            <person name="Atkins A."/>
            <person name="Aerts A."/>
            <person name="Shapiro H."/>
            <person name="Pangilinan J."/>
            <person name="Salamov A."/>
            <person name="Lou Y."/>
            <person name="Lindquist E."/>
            <person name="Lucas S."/>
            <person name="Grimwood J."/>
            <person name="Grigoriev I.V."/>
            <person name="Kubicek C.P."/>
            <person name="Martinez D."/>
            <person name="van Peij N.N."/>
            <person name="Roubos J.A."/>
            <person name="Nielsen J."/>
            <person name="Baker S.E."/>
        </authorList>
    </citation>
    <scope>NUCLEOTIDE SEQUENCE [LARGE SCALE GENOMIC DNA]</scope>
    <source>
        <strain evidence="2">ATCC 1015 / CBS 113.46 / FGSC A1144 / LSHB Ac4 / NCTC 3858a / NRRL 328 / USDA 3528.7</strain>
    </source>
</reference>
<dbReference type="AlphaFoldDB" id="G3XMP1"/>
<dbReference type="EMBL" id="ACJE01000001">
    <property type="protein sequence ID" value="EHA28354.1"/>
    <property type="molecule type" value="Genomic_DNA"/>
</dbReference>
<evidence type="ECO:0000313" key="2">
    <source>
        <dbReference type="Proteomes" id="UP000009038"/>
    </source>
</evidence>
<dbReference type="VEuPathDB" id="FungiDB:ASPNIDRAFT2_188691"/>
<gene>
    <name evidence="1" type="ORF">ASPNIDRAFT_188691</name>
</gene>
<evidence type="ECO:0000313" key="1">
    <source>
        <dbReference type="EMBL" id="EHA28354.1"/>
    </source>
</evidence>
<dbReference type="HOGENOM" id="CLU_154001_0_0_1"/>
<dbReference type="SUPFAM" id="SSF54593">
    <property type="entry name" value="Glyoxalase/Bleomycin resistance protein/Dihydroxybiphenyl dioxygenase"/>
    <property type="match status" value="1"/>
</dbReference>
<dbReference type="PANTHER" id="PTHR39175">
    <property type="entry name" value="FAMILY PROTEIN, PUTATIVE (AFU_ORTHOLOGUE AFUA_3G15060)-RELATED"/>
    <property type="match status" value="1"/>
</dbReference>
<comment type="caution">
    <text evidence="1">The sequence shown here is derived from an EMBL/GenBank/DDBJ whole genome shotgun (WGS) entry which is preliminary data.</text>
</comment>
<accession>G3XMP1</accession>
<dbReference type="PANTHER" id="PTHR39175:SF1">
    <property type="entry name" value="FAMILY PROTEIN, PUTATIVE (AFU_ORTHOLOGUE AFUA_3G15060)-RELATED"/>
    <property type="match status" value="1"/>
</dbReference>
<sequence length="155" mass="17220">MITGLHHVNILVPEGTLDRAEEFYTNTLGLPSAPVPHLQKGTLLWFNLTPDGSQQIHVAFGSNSDLHSDRHACLKVASLDKLLALQQRIWEHHQRGGDAAPLHADKPGEQNSGMLFFPLLFPANRESLIVGAQGIEYPSRFFARDFAGNRLEFTL</sequence>
<protein>
    <recommendedName>
        <fullName evidence="3">VOC domain-containing protein</fullName>
    </recommendedName>
</protein>
<dbReference type="InterPro" id="IPR029068">
    <property type="entry name" value="Glyas_Bleomycin-R_OHBP_Dase"/>
</dbReference>
<dbReference type="Proteomes" id="UP000009038">
    <property type="component" value="Unassembled WGS sequence"/>
</dbReference>
<organism evidence="1 2">
    <name type="scientific">Aspergillus niger (strain ATCC 1015 / CBS 113.46 / FGSC A1144 / LSHB Ac4 / NCTC 3858a / NRRL 328 / USDA 3528.7)</name>
    <dbReference type="NCBI Taxonomy" id="380704"/>
    <lineage>
        <taxon>Eukaryota</taxon>
        <taxon>Fungi</taxon>
        <taxon>Dikarya</taxon>
        <taxon>Ascomycota</taxon>
        <taxon>Pezizomycotina</taxon>
        <taxon>Eurotiomycetes</taxon>
        <taxon>Eurotiomycetidae</taxon>
        <taxon>Eurotiales</taxon>
        <taxon>Aspergillaceae</taxon>
        <taxon>Aspergillus</taxon>
        <taxon>Aspergillus subgen. Circumdati</taxon>
    </lineage>
</organism>
<proteinExistence type="predicted"/>
<dbReference type="OrthoDB" id="3340372at2759"/>